<reference evidence="2 3" key="1">
    <citation type="journal article" date="2017" name="Environ. Microbiol.">
        <title>Decay of the glycolytic pathway and adaptation to intranuclear parasitism within Enterocytozoonidae microsporidia.</title>
        <authorList>
            <person name="Wiredu Boakye D."/>
            <person name="Jaroenlak P."/>
            <person name="Prachumwat A."/>
            <person name="Williams T.A."/>
            <person name="Bateman K.S."/>
            <person name="Itsathitphaisarn O."/>
            <person name="Sritunyalucksana K."/>
            <person name="Paszkiewicz K.H."/>
            <person name="Moore K.A."/>
            <person name="Stentiford G.D."/>
            <person name="Williams B.A."/>
        </authorList>
    </citation>
    <scope>NUCLEOTIDE SEQUENCE [LARGE SCALE GENOMIC DNA]</scope>
    <source>
        <strain evidence="2 3">GB1</strain>
    </source>
</reference>
<protein>
    <submittedName>
        <fullName evidence="2">Uncharacterized protein</fullName>
    </submittedName>
</protein>
<keyword evidence="1" id="KW-0472">Membrane</keyword>
<gene>
    <name evidence="2" type="ORF">ECANGB1_1337</name>
</gene>
<keyword evidence="1" id="KW-0812">Transmembrane</keyword>
<evidence type="ECO:0000313" key="3">
    <source>
        <dbReference type="Proteomes" id="UP000192639"/>
    </source>
</evidence>
<evidence type="ECO:0000256" key="1">
    <source>
        <dbReference type="SAM" id="Phobius"/>
    </source>
</evidence>
<accession>A0A1Y1S679</accession>
<name>A0A1Y1S679_9MICR</name>
<dbReference type="Proteomes" id="UP000192639">
    <property type="component" value="Unassembled WGS sequence"/>
</dbReference>
<organism evidence="2 3">
    <name type="scientific">Enterospora canceri</name>
    <dbReference type="NCBI Taxonomy" id="1081671"/>
    <lineage>
        <taxon>Eukaryota</taxon>
        <taxon>Fungi</taxon>
        <taxon>Fungi incertae sedis</taxon>
        <taxon>Microsporidia</taxon>
        <taxon>Enterocytozoonidae</taxon>
        <taxon>Enterospora</taxon>
    </lineage>
</organism>
<dbReference type="VEuPathDB" id="MicrosporidiaDB:ECANGB1_1337"/>
<evidence type="ECO:0000313" key="2">
    <source>
        <dbReference type="EMBL" id="ORD93933.1"/>
    </source>
</evidence>
<feature type="transmembrane region" description="Helical" evidence="1">
    <location>
        <begin position="61"/>
        <end position="80"/>
    </location>
</feature>
<comment type="caution">
    <text evidence="2">The sequence shown here is derived from an EMBL/GenBank/DDBJ whole genome shotgun (WGS) entry which is preliminary data.</text>
</comment>
<dbReference type="EMBL" id="LWDP01000038">
    <property type="protein sequence ID" value="ORD93933.1"/>
    <property type="molecule type" value="Genomic_DNA"/>
</dbReference>
<dbReference type="AlphaFoldDB" id="A0A1Y1S679"/>
<sequence length="129" mass="14822">MAEVGDIEEKGGVRTHGSRVLFMDNKNVEQYKESSQLSFYEQKLYLEAKAEENDVSLLHKFTLILTGAFWLLFSITFVWLHQKLFSSIGTDSYENAMGWAAARDIGIGCVVYVLIIGGLRLFCRRMRFR</sequence>
<feature type="transmembrane region" description="Helical" evidence="1">
    <location>
        <begin position="100"/>
        <end position="123"/>
    </location>
</feature>
<proteinExistence type="predicted"/>
<keyword evidence="1" id="KW-1133">Transmembrane helix</keyword>
<keyword evidence="3" id="KW-1185">Reference proteome</keyword>